<sequence>MDLGPPSVPVCVMMVCLLGAARFCSGVKSNCQCPEIPQHSLTEPPGRTCFNISDTFRYTCVTGYLRKVGTSNLIKCKQTDRGIVEWTTAKLQCIPDPKITTTKPPITTVTMGNNGIPHDSTITTTVTVSTTGLQMTPIISTSASVTAETRSAAPTSTSDHSEGGTVNETKARDGTTPTSTTTKPSNSTINPYKSNQAVPSNLAALIACVSLVIICALIGIFYYKWRSRNNIPQYSVEEQTPMNNFPLAPAS</sequence>
<evidence type="ECO:0000256" key="2">
    <source>
        <dbReference type="PROSITE-ProRule" id="PRU00302"/>
    </source>
</evidence>
<dbReference type="GeneTree" id="ENSGT01030000234868"/>
<feature type="transmembrane region" description="Helical" evidence="4">
    <location>
        <begin position="202"/>
        <end position="223"/>
    </location>
</feature>
<keyword evidence="5" id="KW-0732">Signal</keyword>
<dbReference type="InterPro" id="IPR042372">
    <property type="entry name" value="IL15RA"/>
</dbReference>
<evidence type="ECO:0000256" key="3">
    <source>
        <dbReference type="SAM" id="MobiDB-lite"/>
    </source>
</evidence>
<evidence type="ECO:0000256" key="4">
    <source>
        <dbReference type="SAM" id="Phobius"/>
    </source>
</evidence>
<keyword evidence="4" id="KW-0472">Membrane</keyword>
<feature type="region of interest" description="Disordered" evidence="3">
    <location>
        <begin position="144"/>
        <end position="191"/>
    </location>
</feature>
<dbReference type="SUPFAM" id="SSF57535">
    <property type="entry name" value="Complement control module/SCR domain"/>
    <property type="match status" value="1"/>
</dbReference>
<dbReference type="Gene3D" id="2.20.28.230">
    <property type="match status" value="1"/>
</dbReference>
<dbReference type="GeneID" id="127358949"/>
<evidence type="ECO:0000259" key="6">
    <source>
        <dbReference type="PROSITE" id="PS50923"/>
    </source>
</evidence>
<name>A0A8P4GGU8_DICLA</name>
<dbReference type="GO" id="GO:0042010">
    <property type="term" value="F:interleukin-15 receptor activity"/>
    <property type="evidence" value="ECO:0007669"/>
    <property type="project" value="InterPro"/>
</dbReference>
<evidence type="ECO:0000256" key="5">
    <source>
        <dbReference type="SAM" id="SignalP"/>
    </source>
</evidence>
<keyword evidence="4" id="KW-1133">Transmembrane helix</keyword>
<feature type="chain" id="PRO_5035829368" description="Sushi domain-containing protein" evidence="5">
    <location>
        <begin position="27"/>
        <end position="251"/>
    </location>
</feature>
<dbReference type="AlphaFoldDB" id="A0A8P4GGU8"/>
<protein>
    <recommendedName>
        <fullName evidence="6">Sushi domain-containing protein</fullName>
    </recommendedName>
</protein>
<evidence type="ECO:0000256" key="1">
    <source>
        <dbReference type="ARBA" id="ARBA00023157"/>
    </source>
</evidence>
<keyword evidence="8" id="KW-1185">Reference proteome</keyword>
<reference evidence="7" key="1">
    <citation type="submission" date="2025-08" db="UniProtKB">
        <authorList>
            <consortium name="Ensembl"/>
        </authorList>
    </citation>
    <scope>IDENTIFICATION</scope>
</reference>
<reference evidence="7" key="2">
    <citation type="submission" date="2025-09" db="UniProtKB">
        <authorList>
            <consortium name="Ensembl"/>
        </authorList>
    </citation>
    <scope>IDENTIFICATION</scope>
</reference>
<proteinExistence type="predicted"/>
<keyword evidence="2" id="KW-0768">Sushi</keyword>
<keyword evidence="1" id="KW-1015">Disulfide bond</keyword>
<dbReference type="PROSITE" id="PS50923">
    <property type="entry name" value="SUSHI"/>
    <property type="match status" value="1"/>
</dbReference>
<organism evidence="7 8">
    <name type="scientific">Dicentrarchus labrax</name>
    <name type="common">European seabass</name>
    <name type="synonym">Morone labrax</name>
    <dbReference type="NCBI Taxonomy" id="13489"/>
    <lineage>
        <taxon>Eukaryota</taxon>
        <taxon>Metazoa</taxon>
        <taxon>Chordata</taxon>
        <taxon>Craniata</taxon>
        <taxon>Vertebrata</taxon>
        <taxon>Euteleostomi</taxon>
        <taxon>Actinopterygii</taxon>
        <taxon>Neopterygii</taxon>
        <taxon>Teleostei</taxon>
        <taxon>Neoteleostei</taxon>
        <taxon>Acanthomorphata</taxon>
        <taxon>Eupercaria</taxon>
        <taxon>Moronidae</taxon>
        <taxon>Dicentrarchus</taxon>
    </lineage>
</organism>
<feature type="signal peptide" evidence="5">
    <location>
        <begin position="1"/>
        <end position="26"/>
    </location>
</feature>
<comment type="caution">
    <text evidence="2">Lacks conserved residue(s) required for the propagation of feature annotation.</text>
</comment>
<dbReference type="Proteomes" id="UP000694389">
    <property type="component" value="Unassembled WGS sequence"/>
</dbReference>
<feature type="compositionally biased region" description="Polar residues" evidence="3">
    <location>
        <begin position="144"/>
        <end position="168"/>
    </location>
</feature>
<dbReference type="OMA" id="PINCAPA"/>
<gene>
    <name evidence="7" type="primary">il15ra</name>
</gene>
<dbReference type="Ensembl" id="ENSDLAT00005075611.1">
    <property type="protein sequence ID" value="ENSDLAP00005073734.1"/>
    <property type="gene ID" value="ENSDLAG00005033713.1"/>
</dbReference>
<feature type="compositionally biased region" description="Low complexity" evidence="3">
    <location>
        <begin position="175"/>
        <end position="191"/>
    </location>
</feature>
<dbReference type="InterPro" id="IPR000436">
    <property type="entry name" value="Sushi_SCR_CCP_dom"/>
</dbReference>
<feature type="domain" description="Sushi" evidence="6">
    <location>
        <begin position="29"/>
        <end position="95"/>
    </location>
</feature>
<evidence type="ECO:0000313" key="7">
    <source>
        <dbReference type="Ensembl" id="ENSDLAP00005073734.1"/>
    </source>
</evidence>
<dbReference type="PANTHER" id="PTHR15060">
    <property type="entry name" value="INTERLEUKIN-15 RECEPTOR SUBUNIT ALPHA"/>
    <property type="match status" value="1"/>
</dbReference>
<dbReference type="RefSeq" id="XP_051248500.1">
    <property type="nucleotide sequence ID" value="XM_051392540.1"/>
</dbReference>
<keyword evidence="4" id="KW-0812">Transmembrane</keyword>
<dbReference type="InterPro" id="IPR035976">
    <property type="entry name" value="Sushi/SCR/CCP_sf"/>
</dbReference>
<dbReference type="PANTHER" id="PTHR15060:SF0">
    <property type="entry name" value="INTERLEUKIN-15 RECEPTOR SUBUNIT ALPHA"/>
    <property type="match status" value="1"/>
</dbReference>
<accession>A0A8P4GGU8</accession>
<evidence type="ECO:0000313" key="8">
    <source>
        <dbReference type="Proteomes" id="UP000694389"/>
    </source>
</evidence>
<dbReference type="CTD" id="3601"/>
<dbReference type="OrthoDB" id="9944172at2759"/>